<protein>
    <submittedName>
        <fullName evidence="1">Brefeldin A resistance protein</fullName>
    </submittedName>
</protein>
<name>A0ACB8GWT7_PSICU</name>
<evidence type="ECO:0000313" key="2">
    <source>
        <dbReference type="Proteomes" id="UP000664032"/>
    </source>
</evidence>
<dbReference type="EMBL" id="JAFIQS020000006">
    <property type="protein sequence ID" value="KAH9480213.1"/>
    <property type="molecule type" value="Genomic_DNA"/>
</dbReference>
<reference evidence="1" key="1">
    <citation type="submission" date="2021-10" db="EMBL/GenBank/DDBJ databases">
        <title>Psilocybe cubensis genome.</title>
        <authorList>
            <person name="Mckernan K.J."/>
            <person name="Crawford S."/>
            <person name="Trippe A."/>
            <person name="Kane L.T."/>
            <person name="Mclaughlin S."/>
        </authorList>
    </citation>
    <scope>NUCLEOTIDE SEQUENCE</scope>
    <source>
        <strain evidence="1">MGC-MH-2018</strain>
    </source>
</reference>
<accession>A0ACB8GWT7</accession>
<organism evidence="1 2">
    <name type="scientific">Psilocybe cubensis</name>
    <name type="common">Psychedelic mushroom</name>
    <name type="synonym">Stropharia cubensis</name>
    <dbReference type="NCBI Taxonomy" id="181762"/>
    <lineage>
        <taxon>Eukaryota</taxon>
        <taxon>Fungi</taxon>
        <taxon>Dikarya</taxon>
        <taxon>Basidiomycota</taxon>
        <taxon>Agaricomycotina</taxon>
        <taxon>Agaricomycetes</taxon>
        <taxon>Agaricomycetidae</taxon>
        <taxon>Agaricales</taxon>
        <taxon>Agaricineae</taxon>
        <taxon>Strophariaceae</taxon>
        <taxon>Psilocybe</taxon>
    </lineage>
</organism>
<comment type="caution">
    <text evidence="1">The sequence shown here is derived from an EMBL/GenBank/DDBJ whole genome shotgun (WGS) entry which is preliminary data.</text>
</comment>
<gene>
    <name evidence="1" type="ORF">JR316_0006811</name>
</gene>
<proteinExistence type="predicted"/>
<evidence type="ECO:0000313" key="1">
    <source>
        <dbReference type="EMBL" id="KAH9480213.1"/>
    </source>
</evidence>
<dbReference type="Proteomes" id="UP000664032">
    <property type="component" value="Unassembled WGS sequence"/>
</dbReference>
<sequence>MLGSDYYGMSATAQMLAGLSVLAMCLCTGYVIPEESMIWALRWMTFINPFKYGFESLMANEFKDLNGTCASIIPHGPTYTNISIANQVCAVVGAIPGETHVQGARFIKLSLGYTYSHLWRNFGIVIAFGLAFLAALFIFTEINTKFTGVATMILYKQGGNSEDESKQHDSDSVEMMIIEDKVSKGIKDNVVSSVSGSSIAEEYRKDTRESSDGIFSFTGVSYTIQADGKDRKLLQDISGYISPGSLTALMGESGAGKTTLLNVLANRVDVGVVSDREKAEYVDKCLHMCGLWNYRDAIVGTLGVELRKRTTVGVELAAKPKFLLFLDEPTSGLDSQTAWSIVTFLRSLADQGQAILCTIHQPSAELFHVFDKLLLLKKGGQTVYFGDLGHNATTLLAYFEQNGARPCGTDENPAEYMLDVIGAGATASSDIDWYDVWKKSIEKQALDQKLQRIHSEGIRAPINTTTLVSEYPTSWSNQFFELFKRGASDHYRNVEYLMAKISLNIIAGLFLGFTFFKKQSSIQGTQNRIFVPYIATRQVYEIRERPSRMYSWTALLTSQIIVEML</sequence>
<keyword evidence="2" id="KW-1185">Reference proteome</keyword>